<dbReference type="Proteomes" id="UP000297706">
    <property type="component" value="Unassembled WGS sequence"/>
</dbReference>
<name>A0A4Y9VP06_9PROT</name>
<evidence type="ECO:0000256" key="1">
    <source>
        <dbReference type="SAM" id="Phobius"/>
    </source>
</evidence>
<feature type="transmembrane region" description="Helical" evidence="1">
    <location>
        <begin position="102"/>
        <end position="122"/>
    </location>
</feature>
<dbReference type="AlphaFoldDB" id="A0A4Y9VP06"/>
<protein>
    <recommendedName>
        <fullName evidence="5">PA2779 family protein</fullName>
    </recommendedName>
</protein>
<evidence type="ECO:0000313" key="4">
    <source>
        <dbReference type="Proteomes" id="UP000297706"/>
    </source>
</evidence>
<gene>
    <name evidence="3" type="ORF">C3Y98_09315</name>
</gene>
<organism evidence="3 4">
    <name type="scientific">Methylotenera oryzisoli</name>
    <dbReference type="NCBI Taxonomy" id="2080758"/>
    <lineage>
        <taxon>Bacteria</taxon>
        <taxon>Pseudomonadati</taxon>
        <taxon>Pseudomonadota</taxon>
        <taxon>Betaproteobacteria</taxon>
        <taxon>Nitrosomonadales</taxon>
        <taxon>Methylophilaceae</taxon>
        <taxon>Methylotenera</taxon>
    </lineage>
</organism>
<dbReference type="RefSeq" id="WP_135278318.1">
    <property type="nucleotide sequence ID" value="NZ_PQVH01000012.1"/>
</dbReference>
<evidence type="ECO:0000256" key="2">
    <source>
        <dbReference type="SAM" id="SignalP"/>
    </source>
</evidence>
<evidence type="ECO:0008006" key="5">
    <source>
        <dbReference type="Google" id="ProtNLM"/>
    </source>
</evidence>
<comment type="caution">
    <text evidence="3">The sequence shown here is derived from an EMBL/GenBank/DDBJ whole genome shotgun (WGS) entry which is preliminary data.</text>
</comment>
<sequence length="132" mass="14063">MIFVKRFFSAFLAASILFTGSVQTVQAAMISSAQVAESVFSGAADQDRARIITALSRQDVQAALIEHGIDPAQARSRVASLTDEEASTMATQIENAPAGSGIIGAIILVFLVLLLTDILGFTKVYPFTRSIR</sequence>
<feature type="chain" id="PRO_5021435867" description="PA2779 family protein" evidence="2">
    <location>
        <begin position="28"/>
        <end position="132"/>
    </location>
</feature>
<dbReference type="EMBL" id="PQVH01000012">
    <property type="protein sequence ID" value="TFW70513.1"/>
    <property type="molecule type" value="Genomic_DNA"/>
</dbReference>
<proteinExistence type="predicted"/>
<dbReference type="NCBIfam" id="NF033919">
    <property type="entry name" value="PA2779_fam"/>
    <property type="match status" value="1"/>
</dbReference>
<accession>A0A4Y9VP06</accession>
<dbReference type="InterPro" id="IPR016924">
    <property type="entry name" value="UCP029543"/>
</dbReference>
<feature type="signal peptide" evidence="2">
    <location>
        <begin position="1"/>
        <end position="27"/>
    </location>
</feature>
<dbReference type="PIRSF" id="PIRSF029543">
    <property type="entry name" value="UCP029543"/>
    <property type="match status" value="1"/>
</dbReference>
<keyword evidence="4" id="KW-1185">Reference proteome</keyword>
<keyword evidence="2" id="KW-0732">Signal</keyword>
<reference evidence="3 4" key="1">
    <citation type="submission" date="2018-02" db="EMBL/GenBank/DDBJ databases">
        <title>A novel lanthanide dependent methylotroph, Methylotenera sp. La3113.</title>
        <authorList>
            <person name="Lv H."/>
            <person name="Tani A."/>
        </authorList>
    </citation>
    <scope>NUCLEOTIDE SEQUENCE [LARGE SCALE GENOMIC DNA]</scope>
    <source>
        <strain evidence="3 4">La3113</strain>
    </source>
</reference>
<keyword evidence="1" id="KW-0812">Transmembrane</keyword>
<dbReference type="Pfam" id="PF20332">
    <property type="entry name" value="DUF6627"/>
    <property type="match status" value="1"/>
</dbReference>
<keyword evidence="1" id="KW-0472">Membrane</keyword>
<dbReference type="InterPro" id="IPR046735">
    <property type="entry name" value="PA2779-like"/>
</dbReference>
<dbReference type="OrthoDB" id="7651521at2"/>
<keyword evidence="1" id="KW-1133">Transmembrane helix</keyword>
<evidence type="ECO:0000313" key="3">
    <source>
        <dbReference type="EMBL" id="TFW70513.1"/>
    </source>
</evidence>